<dbReference type="Proteomes" id="UP000570514">
    <property type="component" value="Unassembled WGS sequence"/>
</dbReference>
<comment type="caution">
    <text evidence="5">The sequence shown here is derived from an EMBL/GenBank/DDBJ whole genome shotgun (WGS) entry which is preliminary data.</text>
</comment>
<name>A0A846MWH5_9PROT</name>
<evidence type="ECO:0000313" key="5">
    <source>
        <dbReference type="EMBL" id="NIK87579.1"/>
    </source>
</evidence>
<evidence type="ECO:0000259" key="4">
    <source>
        <dbReference type="PROSITE" id="PS50043"/>
    </source>
</evidence>
<dbReference type="GO" id="GO:0006355">
    <property type="term" value="P:regulation of DNA-templated transcription"/>
    <property type="evidence" value="ECO:0007669"/>
    <property type="project" value="InterPro"/>
</dbReference>
<sequence>MQRIFQRFLDQLNICRDVGEFQLAMAEAITSFDLSCFAYLRMPRDQLAPAALISNYPVLWTDHYLRQHYEKLDPVIAQAHKWDEPFEWGISTPASEITPAEAQFFDEAAEFGIRCGLTIPVQDGHGPVAAVTFASDAPRREFLQIIEQNKRVLQLMSLCLHFQVRRKLDDRPPDSMAGLTPREFDCIRWVAEGKTAWETAQILQISENTVIWHIENAKRKLGVRTKSQIARLLGRATQDGSKCS</sequence>
<evidence type="ECO:0000256" key="2">
    <source>
        <dbReference type="ARBA" id="ARBA00023125"/>
    </source>
</evidence>
<keyword evidence="1" id="KW-0805">Transcription regulation</keyword>
<dbReference type="InterPro" id="IPR016032">
    <property type="entry name" value="Sig_transdc_resp-reg_C-effctor"/>
</dbReference>
<reference evidence="5 6" key="1">
    <citation type="submission" date="2020-03" db="EMBL/GenBank/DDBJ databases">
        <title>Genomic Encyclopedia of Type Strains, Phase IV (KMG-IV): sequencing the most valuable type-strain genomes for metagenomic binning, comparative biology and taxonomic classification.</title>
        <authorList>
            <person name="Goeker M."/>
        </authorList>
    </citation>
    <scope>NUCLEOTIDE SEQUENCE [LARGE SCALE GENOMIC DNA]</scope>
    <source>
        <strain evidence="5 6">DSM 19867</strain>
    </source>
</reference>
<dbReference type="Pfam" id="PF00196">
    <property type="entry name" value="GerE"/>
    <property type="match status" value="1"/>
</dbReference>
<dbReference type="RefSeq" id="WP_167081330.1">
    <property type="nucleotide sequence ID" value="NZ_BAAADC010000001.1"/>
</dbReference>
<dbReference type="SMART" id="SM00421">
    <property type="entry name" value="HTH_LUXR"/>
    <property type="match status" value="1"/>
</dbReference>
<dbReference type="PROSITE" id="PS50043">
    <property type="entry name" value="HTH_LUXR_2"/>
    <property type="match status" value="1"/>
</dbReference>
<evidence type="ECO:0000256" key="3">
    <source>
        <dbReference type="ARBA" id="ARBA00023163"/>
    </source>
</evidence>
<dbReference type="Gene3D" id="3.30.450.80">
    <property type="entry name" value="Transcription factor LuxR-like, autoinducer-binding domain"/>
    <property type="match status" value="1"/>
</dbReference>
<dbReference type="InterPro" id="IPR005143">
    <property type="entry name" value="TF_LuxR_autoind-bd_dom"/>
</dbReference>
<dbReference type="SUPFAM" id="SSF46894">
    <property type="entry name" value="C-terminal effector domain of the bipartite response regulators"/>
    <property type="match status" value="1"/>
</dbReference>
<dbReference type="Gene3D" id="1.10.10.10">
    <property type="entry name" value="Winged helix-like DNA-binding domain superfamily/Winged helix DNA-binding domain"/>
    <property type="match status" value="1"/>
</dbReference>
<dbReference type="PANTHER" id="PTHR44688">
    <property type="entry name" value="DNA-BINDING TRANSCRIPTIONAL ACTIVATOR DEVR_DOSR"/>
    <property type="match status" value="1"/>
</dbReference>
<proteinExistence type="predicted"/>
<dbReference type="Pfam" id="PF03472">
    <property type="entry name" value="Autoind_bind"/>
    <property type="match status" value="1"/>
</dbReference>
<dbReference type="InterPro" id="IPR036693">
    <property type="entry name" value="TF_LuxR_autoind-bd_dom_sf"/>
</dbReference>
<dbReference type="InterPro" id="IPR036388">
    <property type="entry name" value="WH-like_DNA-bd_sf"/>
</dbReference>
<evidence type="ECO:0000256" key="1">
    <source>
        <dbReference type="ARBA" id="ARBA00023015"/>
    </source>
</evidence>
<feature type="domain" description="HTH luxR-type" evidence="4">
    <location>
        <begin position="172"/>
        <end position="237"/>
    </location>
</feature>
<dbReference type="EMBL" id="JAASRM010000001">
    <property type="protein sequence ID" value="NIK87579.1"/>
    <property type="molecule type" value="Genomic_DNA"/>
</dbReference>
<organism evidence="5 6">
    <name type="scientific">Rhizomicrobium palustre</name>
    <dbReference type="NCBI Taxonomy" id="189966"/>
    <lineage>
        <taxon>Bacteria</taxon>
        <taxon>Pseudomonadati</taxon>
        <taxon>Pseudomonadota</taxon>
        <taxon>Alphaproteobacteria</taxon>
        <taxon>Micropepsales</taxon>
        <taxon>Micropepsaceae</taxon>
        <taxon>Rhizomicrobium</taxon>
    </lineage>
</organism>
<keyword evidence="2 5" id="KW-0238">DNA-binding</keyword>
<dbReference type="AlphaFoldDB" id="A0A846MWH5"/>
<protein>
    <submittedName>
        <fullName evidence="5">DNA-binding CsgD family transcriptional regulator</fullName>
    </submittedName>
</protein>
<dbReference type="CDD" id="cd06170">
    <property type="entry name" value="LuxR_C_like"/>
    <property type="match status" value="1"/>
</dbReference>
<keyword evidence="6" id="KW-1185">Reference proteome</keyword>
<dbReference type="PANTHER" id="PTHR44688:SF16">
    <property type="entry name" value="DNA-BINDING TRANSCRIPTIONAL ACTIVATOR DEVR_DOSR"/>
    <property type="match status" value="1"/>
</dbReference>
<dbReference type="InterPro" id="IPR000792">
    <property type="entry name" value="Tscrpt_reg_LuxR_C"/>
</dbReference>
<dbReference type="PRINTS" id="PR00038">
    <property type="entry name" value="HTHLUXR"/>
</dbReference>
<gene>
    <name evidence="5" type="ORF">FHS83_000897</name>
</gene>
<dbReference type="SUPFAM" id="SSF75516">
    <property type="entry name" value="Pheromone-binding domain of LuxR-like quorum-sensing transcription factors"/>
    <property type="match status" value="1"/>
</dbReference>
<accession>A0A846MWH5</accession>
<evidence type="ECO:0000313" key="6">
    <source>
        <dbReference type="Proteomes" id="UP000570514"/>
    </source>
</evidence>
<dbReference type="GO" id="GO:0003677">
    <property type="term" value="F:DNA binding"/>
    <property type="evidence" value="ECO:0007669"/>
    <property type="project" value="UniProtKB-KW"/>
</dbReference>
<keyword evidence="3" id="KW-0804">Transcription</keyword>